<feature type="region of interest" description="Disordered" evidence="2">
    <location>
        <begin position="211"/>
        <end position="260"/>
    </location>
</feature>
<feature type="compositionally biased region" description="Low complexity" evidence="2">
    <location>
        <begin position="236"/>
        <end position="251"/>
    </location>
</feature>
<name>A0ABQ5DXP1_9ASTR</name>
<dbReference type="EMBL" id="BQNB010015752">
    <property type="protein sequence ID" value="GJT43702.1"/>
    <property type="molecule type" value="Genomic_DNA"/>
</dbReference>
<feature type="coiled-coil region" evidence="1">
    <location>
        <begin position="120"/>
        <end position="172"/>
    </location>
</feature>
<keyword evidence="4" id="KW-1185">Reference proteome</keyword>
<organism evidence="3 4">
    <name type="scientific">Tanacetum coccineum</name>
    <dbReference type="NCBI Taxonomy" id="301880"/>
    <lineage>
        <taxon>Eukaryota</taxon>
        <taxon>Viridiplantae</taxon>
        <taxon>Streptophyta</taxon>
        <taxon>Embryophyta</taxon>
        <taxon>Tracheophyta</taxon>
        <taxon>Spermatophyta</taxon>
        <taxon>Magnoliopsida</taxon>
        <taxon>eudicotyledons</taxon>
        <taxon>Gunneridae</taxon>
        <taxon>Pentapetalae</taxon>
        <taxon>asterids</taxon>
        <taxon>campanulids</taxon>
        <taxon>Asterales</taxon>
        <taxon>Asteraceae</taxon>
        <taxon>Asteroideae</taxon>
        <taxon>Anthemideae</taxon>
        <taxon>Anthemidinae</taxon>
        <taxon>Tanacetum</taxon>
    </lineage>
</organism>
<protein>
    <submittedName>
        <fullName evidence="3">Uncharacterized protein</fullName>
    </submittedName>
</protein>
<dbReference type="Proteomes" id="UP001151760">
    <property type="component" value="Unassembled WGS sequence"/>
</dbReference>
<keyword evidence="1" id="KW-0175">Coiled coil</keyword>
<reference evidence="3" key="2">
    <citation type="submission" date="2022-01" db="EMBL/GenBank/DDBJ databases">
        <authorList>
            <person name="Yamashiro T."/>
            <person name="Shiraishi A."/>
            <person name="Satake H."/>
            <person name="Nakayama K."/>
        </authorList>
    </citation>
    <scope>NUCLEOTIDE SEQUENCE</scope>
</reference>
<gene>
    <name evidence="3" type="ORF">Tco_0952417</name>
</gene>
<evidence type="ECO:0000256" key="1">
    <source>
        <dbReference type="SAM" id="Coils"/>
    </source>
</evidence>
<proteinExistence type="predicted"/>
<feature type="compositionally biased region" description="Basic and acidic residues" evidence="2">
    <location>
        <begin position="220"/>
        <end position="231"/>
    </location>
</feature>
<evidence type="ECO:0000256" key="2">
    <source>
        <dbReference type="SAM" id="MobiDB-lite"/>
    </source>
</evidence>
<comment type="caution">
    <text evidence="3">The sequence shown here is derived from an EMBL/GenBank/DDBJ whole genome shotgun (WGS) entry which is preliminary data.</text>
</comment>
<accession>A0ABQ5DXP1</accession>
<sequence>MNRRDAELTDTQVNQETGEVHVTLTTEPLVVQQQSSFVSSDLMSKFINPYPDISIDSIPNPNVVVSVTPSSDTTIPQPPILIIQPQQQTHNSTTTTTIIPTTTLPEIPNFASLFDFDRMVSSLEIELSELKQTNQFAEVVASIPGIVDNYLTSKMKDEVNDKLREEAQAENQDFLNSLDSNMKRIIKESDVQKNLYRALLKAYNSDKDLLSSYGSKQQRSGKEESSKESTQKKSKSTSSSKGTTRSPPKSSGKSVQDEEHDLRVDDLEELFHQEFDTGNDDVSPVREATYVDERLPYPRDLSKLLPLIPDARGRQIIPYDHFLNNDLEYLKGGSSSRKYTTSIPKTKAPNYGHVKWIKYNIPKSTWSEVQVVYDKHAYWGTYHWGPKHQRFYGYATNMETLKDVYSKHKIIVVISLKIMEFFGYTHLEEITGKLTNLNVDERFILNVALRMYTRRIVIQERVEDLQLAVKSYQKKINLTKPDTYHSDISKKTPYTAYHDIQGIIYQDDMDINRLMGTDELHKFNDGTLNHVRTSLNDIATRIQMEYFLKRKLSKQDKQRSRMIIKAIDKKIKDMRYKVVRHRYSNPVIQPELEESTQGYLLVSVEVLRYDKRSKSEIKGRMQTEMELTLEQTQQGVSYEVSVSIEGVEE</sequence>
<reference evidence="3" key="1">
    <citation type="journal article" date="2022" name="Int. J. Mol. Sci.">
        <title>Draft Genome of Tanacetum Coccineum: Genomic Comparison of Closely Related Tanacetum-Family Plants.</title>
        <authorList>
            <person name="Yamashiro T."/>
            <person name="Shiraishi A."/>
            <person name="Nakayama K."/>
            <person name="Satake H."/>
        </authorList>
    </citation>
    <scope>NUCLEOTIDE SEQUENCE</scope>
</reference>
<evidence type="ECO:0000313" key="4">
    <source>
        <dbReference type="Proteomes" id="UP001151760"/>
    </source>
</evidence>
<evidence type="ECO:0000313" key="3">
    <source>
        <dbReference type="EMBL" id="GJT43702.1"/>
    </source>
</evidence>